<keyword evidence="1" id="KW-0812">Transmembrane</keyword>
<keyword evidence="4" id="KW-1185">Reference proteome</keyword>
<evidence type="ECO:0000313" key="3">
    <source>
        <dbReference type="EMBL" id="MDR5876508.1"/>
    </source>
</evidence>
<sequence length="532" mass="58107">MRRLWIGALALNLGLVAPLWWRHGDIQTHLIAWEAWLVVPLMLLLPRGKCRLGLGVALASWLILTTLVNLGDAATYTAFGRPLNLYLDTPLLGSVYDLLVGNVGQAWAICAMSAGALLLVLLALGVIRLLLSGEGYPLTGKGRASALAMLLVAGLGALLTLGGKPLTERTALPAVDATRVQWAQLVTTHQAKQAFTRTLEASPIAQRPLDGLAERRVLMTFIESYGVTVLEDERYRPAVAPTLDEIEQRLAQRDLGVVSGLLTSPIRGGQSWLAHATALSGYTIDNQLWYQLLLDSEATTLVDDFRATGQHTMAVMPAITQPWPEGAAYGFDELVVASDMPYAGPPLNWVTMPDQYTLDYTQRQLLDESPVFAQLALISSHAPWTPILPVLEDWSRVGDGAVFAPWEDAGDPPEVLWQDLERIRDHYAWSVDYSIKTVGRWAERVADDNTLLIVLGDHQPAPLITGDDASGAVPVHIISGDPELLAPFRARGFVDGMWPTPESDAPVAELRQLRRWLHADFASEENSAKATP</sequence>
<proteinExistence type="predicted"/>
<feature type="transmembrane region" description="Helical" evidence="1">
    <location>
        <begin position="52"/>
        <end position="71"/>
    </location>
</feature>
<protein>
    <submittedName>
        <fullName evidence="3">Sulfatase-like hydrolase/transferase</fullName>
    </submittedName>
</protein>
<dbReference type="Pfam" id="PF00884">
    <property type="entry name" value="Sulfatase"/>
    <property type="match status" value="1"/>
</dbReference>
<name>A0ABU1GG95_9GAMM</name>
<feature type="transmembrane region" description="Helical" evidence="1">
    <location>
        <begin position="26"/>
        <end position="45"/>
    </location>
</feature>
<dbReference type="Proteomes" id="UP001269267">
    <property type="component" value="Unassembled WGS sequence"/>
</dbReference>
<feature type="domain" description="Sulfatase N-terminal" evidence="2">
    <location>
        <begin position="294"/>
        <end position="461"/>
    </location>
</feature>
<comment type="caution">
    <text evidence="3">The sequence shown here is derived from an EMBL/GenBank/DDBJ whole genome shotgun (WGS) entry which is preliminary data.</text>
</comment>
<dbReference type="InterPro" id="IPR017850">
    <property type="entry name" value="Alkaline_phosphatase_core_sf"/>
</dbReference>
<accession>A0ABU1GG95</accession>
<keyword evidence="1" id="KW-1133">Transmembrane helix</keyword>
<organism evidence="3 4">
    <name type="scientific">Vreelandella gomseomensis</name>
    <dbReference type="NCBI Taxonomy" id="370766"/>
    <lineage>
        <taxon>Bacteria</taxon>
        <taxon>Pseudomonadati</taxon>
        <taxon>Pseudomonadota</taxon>
        <taxon>Gammaproteobacteria</taxon>
        <taxon>Oceanospirillales</taxon>
        <taxon>Halomonadaceae</taxon>
        <taxon>Vreelandella</taxon>
    </lineage>
</organism>
<dbReference type="EMBL" id="JARWAI010000015">
    <property type="protein sequence ID" value="MDR5876508.1"/>
    <property type="molecule type" value="Genomic_DNA"/>
</dbReference>
<evidence type="ECO:0000313" key="4">
    <source>
        <dbReference type="Proteomes" id="UP001269267"/>
    </source>
</evidence>
<evidence type="ECO:0000259" key="2">
    <source>
        <dbReference type="Pfam" id="PF00884"/>
    </source>
</evidence>
<gene>
    <name evidence="3" type="ORF">QC815_16485</name>
</gene>
<feature type="transmembrane region" description="Helical" evidence="1">
    <location>
        <begin position="143"/>
        <end position="163"/>
    </location>
</feature>
<keyword evidence="1" id="KW-0472">Membrane</keyword>
<reference evidence="3 4" key="1">
    <citation type="submission" date="2023-04" db="EMBL/GenBank/DDBJ databases">
        <title>A long-awaited taxogenomic arrangement of the family Halomonadaceae.</title>
        <authorList>
            <person name="De La Haba R."/>
            <person name="Chuvochina M."/>
            <person name="Wittouck S."/>
            <person name="Arahal D.R."/>
            <person name="Sanchez-Porro C."/>
            <person name="Hugenholtz P."/>
            <person name="Ventosa A."/>
        </authorList>
    </citation>
    <scope>NUCLEOTIDE SEQUENCE [LARGE SCALE GENOMIC DNA]</scope>
    <source>
        <strain evidence="3 4">DSM 18042</strain>
    </source>
</reference>
<dbReference type="SUPFAM" id="SSF53649">
    <property type="entry name" value="Alkaline phosphatase-like"/>
    <property type="match status" value="1"/>
</dbReference>
<dbReference type="InterPro" id="IPR000917">
    <property type="entry name" value="Sulfatase_N"/>
</dbReference>
<evidence type="ECO:0000256" key="1">
    <source>
        <dbReference type="SAM" id="Phobius"/>
    </source>
</evidence>
<feature type="transmembrane region" description="Helical" evidence="1">
    <location>
        <begin position="106"/>
        <end position="131"/>
    </location>
</feature>
<dbReference type="Gene3D" id="3.40.720.10">
    <property type="entry name" value="Alkaline Phosphatase, subunit A"/>
    <property type="match status" value="1"/>
</dbReference>